<accession>A0ABV6W2C4</accession>
<sequence>MRAARRLFIVLLVLFGLFVAADRLALHFAESEAASKIQSARNLPQKPSVSIGGFPFLTQLAGSKFDEVKVTSPELTVNDGKGGPDIRLQNFAIDGKGVRITGNYSGIVADSGTGSALISYTDLSNALPNHVVVAYGGTPGKVKVSGKVDVPVLGQQNVSGTADVNVVDGSGISLSNLGGISGVPAGLGDIVGSVLQPKLQIAGLPSGLKLDSVQAGPDGVAVTVSGTDVSLSQ</sequence>
<comment type="caution">
    <text evidence="1">The sequence shown here is derived from an EMBL/GenBank/DDBJ whole genome shotgun (WGS) entry which is preliminary data.</text>
</comment>
<dbReference type="Pfam" id="PF11209">
    <property type="entry name" value="LmeA"/>
    <property type="match status" value="1"/>
</dbReference>
<proteinExistence type="predicted"/>
<dbReference type="Proteomes" id="UP001592531">
    <property type="component" value="Unassembled WGS sequence"/>
</dbReference>
<dbReference type="EMBL" id="JBHFAB010000023">
    <property type="protein sequence ID" value="MFC1420139.1"/>
    <property type="molecule type" value="Genomic_DNA"/>
</dbReference>
<protein>
    <submittedName>
        <fullName evidence="1">DUF2993 domain-containing protein</fullName>
    </submittedName>
</protein>
<keyword evidence="2" id="KW-1185">Reference proteome</keyword>
<gene>
    <name evidence="1" type="ORF">ACEZDE_26375</name>
</gene>
<dbReference type="InterPro" id="IPR021373">
    <property type="entry name" value="DUF2993"/>
</dbReference>
<organism evidence="1 2">
    <name type="scientific">Streptacidiphilus cavernicola</name>
    <dbReference type="NCBI Taxonomy" id="3342716"/>
    <lineage>
        <taxon>Bacteria</taxon>
        <taxon>Bacillati</taxon>
        <taxon>Actinomycetota</taxon>
        <taxon>Actinomycetes</taxon>
        <taxon>Kitasatosporales</taxon>
        <taxon>Streptomycetaceae</taxon>
        <taxon>Streptacidiphilus</taxon>
    </lineage>
</organism>
<dbReference type="RefSeq" id="WP_380540781.1">
    <property type="nucleotide sequence ID" value="NZ_JBHFAB010000023.1"/>
</dbReference>
<name>A0ABV6W2C4_9ACTN</name>
<evidence type="ECO:0000313" key="2">
    <source>
        <dbReference type="Proteomes" id="UP001592531"/>
    </source>
</evidence>
<reference evidence="1 2" key="1">
    <citation type="submission" date="2024-09" db="EMBL/GenBank/DDBJ databases">
        <authorList>
            <person name="Lee S.D."/>
        </authorList>
    </citation>
    <scope>NUCLEOTIDE SEQUENCE [LARGE SCALE GENOMIC DNA]</scope>
    <source>
        <strain evidence="1 2">N8-3</strain>
    </source>
</reference>
<evidence type="ECO:0000313" key="1">
    <source>
        <dbReference type="EMBL" id="MFC1420139.1"/>
    </source>
</evidence>